<feature type="domain" description="Peptidase A1" evidence="5">
    <location>
        <begin position="138"/>
        <end position="446"/>
    </location>
</feature>
<feature type="signal peptide" evidence="4">
    <location>
        <begin position="1"/>
        <end position="28"/>
    </location>
</feature>
<comment type="caution">
    <text evidence="6">The sequence shown here is derived from an EMBL/GenBank/DDBJ whole genome shotgun (WGS) entry which is preliminary data.</text>
</comment>
<protein>
    <submittedName>
        <fullName evidence="6">Aspartic peptidase domain-containing protein</fullName>
    </submittedName>
</protein>
<keyword evidence="3" id="KW-0645">Protease</keyword>
<sequence length="449" mass="47864">MLLKIPSSVAGSITFALAVAALPDCVSASPQGEQPYGTISLPDRTLLLNADGTFNHDKAVVFNAATALKYRRNLMNFQENSGGSLPAGMKLIDIPLRAQMQARGQRDESLTDENDDSEWAGRLFDNVSGKCVVEHSSIIGMVRIGKPGQKFLVDFDTGSSDLWVPSSLCTSTACSSKRKYNSSSSSTSQNETGTFSIQYGDGSSVSGSIYSDTVTVAGVKVQNQRFAAVTNLSSSFASDPVDGVLGLGFPSISILKADPVFVSAAQQNAITTKAFSFYLAKNNSELYLGGTNPKLYNDPIEYHPVDKSNGFWQVKNASITVGGQTVLSDFDTIIDSGTTIMYGPPDMVKEIYSKVEGAEVFDSSEGFYSFPCNEVPEISFSWGGEKFAISSENFNLGTTAPNASTCAGALAAKDLGLGNTTLLLGDSWMKNAYHVFSLEKTAVGFAKLK</sequence>
<keyword evidence="3" id="KW-0378">Hydrolase</keyword>
<dbReference type="Pfam" id="PF00026">
    <property type="entry name" value="Asp"/>
    <property type="match status" value="1"/>
</dbReference>
<keyword evidence="2 3" id="KW-0064">Aspartyl protease</keyword>
<reference evidence="6" key="1">
    <citation type="submission" date="2022-08" db="EMBL/GenBank/DDBJ databases">
        <title>A Global Phylogenomic Analysis of the Shiitake Genus Lentinula.</title>
        <authorList>
            <consortium name="DOE Joint Genome Institute"/>
            <person name="Sierra-Patev S."/>
            <person name="Min B."/>
            <person name="Naranjo-Ortiz M."/>
            <person name="Looney B."/>
            <person name="Konkel Z."/>
            <person name="Slot J.C."/>
            <person name="Sakamoto Y."/>
            <person name="Steenwyk J.L."/>
            <person name="Rokas A."/>
            <person name="Carro J."/>
            <person name="Camarero S."/>
            <person name="Ferreira P."/>
            <person name="Molpeceres G."/>
            <person name="Ruiz-Duenas F.J."/>
            <person name="Serrano A."/>
            <person name="Henrissat B."/>
            <person name="Drula E."/>
            <person name="Hughes K.W."/>
            <person name="Mata J.L."/>
            <person name="Ishikawa N.K."/>
            <person name="Vargas-Isla R."/>
            <person name="Ushijima S."/>
            <person name="Smith C.A."/>
            <person name="Ahrendt S."/>
            <person name="Andreopoulos W."/>
            <person name="He G."/>
            <person name="Labutti K."/>
            <person name="Lipzen A."/>
            <person name="Ng V."/>
            <person name="Riley R."/>
            <person name="Sandor L."/>
            <person name="Barry K."/>
            <person name="Martinez A.T."/>
            <person name="Xiao Y."/>
            <person name="Gibbons J.G."/>
            <person name="Terashima K."/>
            <person name="Grigoriev I.V."/>
            <person name="Hibbett D.S."/>
        </authorList>
    </citation>
    <scope>NUCLEOTIDE SEQUENCE</scope>
    <source>
        <strain evidence="6">RHP3577 ss4</strain>
    </source>
</reference>
<evidence type="ECO:0000256" key="4">
    <source>
        <dbReference type="SAM" id="SignalP"/>
    </source>
</evidence>
<dbReference type="InterPro" id="IPR001461">
    <property type="entry name" value="Aspartic_peptidase_A1"/>
</dbReference>
<evidence type="ECO:0000313" key="7">
    <source>
        <dbReference type="Proteomes" id="UP001150217"/>
    </source>
</evidence>
<organism evidence="6 7">
    <name type="scientific">Lentinula lateritia</name>
    <dbReference type="NCBI Taxonomy" id="40482"/>
    <lineage>
        <taxon>Eukaryota</taxon>
        <taxon>Fungi</taxon>
        <taxon>Dikarya</taxon>
        <taxon>Basidiomycota</taxon>
        <taxon>Agaricomycotina</taxon>
        <taxon>Agaricomycetes</taxon>
        <taxon>Agaricomycetidae</taxon>
        <taxon>Agaricales</taxon>
        <taxon>Marasmiineae</taxon>
        <taxon>Omphalotaceae</taxon>
        <taxon>Lentinula</taxon>
    </lineage>
</organism>
<name>A0ABQ8VSQ7_9AGAR</name>
<comment type="similarity">
    <text evidence="1 3">Belongs to the peptidase A1 family.</text>
</comment>
<dbReference type="PANTHER" id="PTHR47966:SF51">
    <property type="entry name" value="BETA-SITE APP-CLEAVING ENZYME, ISOFORM A-RELATED"/>
    <property type="match status" value="1"/>
</dbReference>
<proteinExistence type="inferred from homology"/>
<keyword evidence="7" id="KW-1185">Reference proteome</keyword>
<gene>
    <name evidence="6" type="ORF">C8R41DRAFT_63703</name>
</gene>
<evidence type="ECO:0000313" key="6">
    <source>
        <dbReference type="EMBL" id="KAJ4499416.1"/>
    </source>
</evidence>
<dbReference type="EMBL" id="JANVFT010000011">
    <property type="protein sequence ID" value="KAJ4499416.1"/>
    <property type="molecule type" value="Genomic_DNA"/>
</dbReference>
<dbReference type="PROSITE" id="PS00141">
    <property type="entry name" value="ASP_PROTEASE"/>
    <property type="match status" value="1"/>
</dbReference>
<dbReference type="InterPro" id="IPR033121">
    <property type="entry name" value="PEPTIDASE_A1"/>
</dbReference>
<evidence type="ECO:0000256" key="1">
    <source>
        <dbReference type="ARBA" id="ARBA00007447"/>
    </source>
</evidence>
<feature type="chain" id="PRO_5046497069" evidence="4">
    <location>
        <begin position="29"/>
        <end position="449"/>
    </location>
</feature>
<dbReference type="InterPro" id="IPR021109">
    <property type="entry name" value="Peptidase_aspartic_dom_sf"/>
</dbReference>
<dbReference type="PROSITE" id="PS51767">
    <property type="entry name" value="PEPTIDASE_A1"/>
    <property type="match status" value="1"/>
</dbReference>
<dbReference type="PANTHER" id="PTHR47966">
    <property type="entry name" value="BETA-SITE APP-CLEAVING ENZYME, ISOFORM A-RELATED"/>
    <property type="match status" value="1"/>
</dbReference>
<evidence type="ECO:0000256" key="3">
    <source>
        <dbReference type="RuleBase" id="RU000454"/>
    </source>
</evidence>
<dbReference type="InterPro" id="IPR034164">
    <property type="entry name" value="Pepsin-like_dom"/>
</dbReference>
<dbReference type="InterPro" id="IPR001969">
    <property type="entry name" value="Aspartic_peptidase_AS"/>
</dbReference>
<evidence type="ECO:0000256" key="2">
    <source>
        <dbReference type="ARBA" id="ARBA00022750"/>
    </source>
</evidence>
<dbReference type="SUPFAM" id="SSF50630">
    <property type="entry name" value="Acid proteases"/>
    <property type="match status" value="1"/>
</dbReference>
<dbReference type="Proteomes" id="UP001150217">
    <property type="component" value="Unassembled WGS sequence"/>
</dbReference>
<accession>A0ABQ8VSQ7</accession>
<keyword evidence="4" id="KW-0732">Signal</keyword>
<evidence type="ECO:0000259" key="5">
    <source>
        <dbReference type="PROSITE" id="PS51767"/>
    </source>
</evidence>
<dbReference type="Gene3D" id="2.40.70.10">
    <property type="entry name" value="Acid Proteases"/>
    <property type="match status" value="2"/>
</dbReference>
<dbReference type="CDD" id="cd05471">
    <property type="entry name" value="pepsin_like"/>
    <property type="match status" value="1"/>
</dbReference>
<dbReference type="PRINTS" id="PR00792">
    <property type="entry name" value="PEPSIN"/>
</dbReference>